<dbReference type="OrthoDB" id="136762at2"/>
<evidence type="ECO:0000256" key="1">
    <source>
        <dbReference type="SAM" id="Phobius"/>
    </source>
</evidence>
<sequence>MQKIKNSFSRIVIWFILAAVMLVNFSHHKWQSGTVIEHDVKAYYSYLPAAIIYNDLTLKFLDDDPQIFDEMWPVTLPNGNKMIVTSYGMSLLYSPFFLLAHGYSLLDNNFEADGYSLPYSMALNFSAAFYLLLGLFFLRKLLKRYFKEWIVALVLLAVAAGTNLAYYATYEAAMTHCYNFALITVFTWLVIKWYESPSRKNAIAVGALFGLIALVRPSNILVFFILLLWDVKSWSDFTARLWFYIKRFDFVLIMIILFFLVWTPQFFYWKTITGQWIFYSYSTKDASFFWGNPQIIDILFSYKKGWFVYTPIMLIAFLGIFLLRKRMKEAFWPILIFTILNIYVQSSWWSWWFGGAFGLRAFIDSYGIMALPLAMVLDAASQKKFLKYAAPAVLIVLIWYNTFQMRQYTKGAIHFWWNNKEAYWENFLRLHPTSEYWDMVRVPDYYLARKGIYEAVTPVEKRRRDLWRGYRDNYINTLKQNPQVIDSLKLFTTGVEKTMDEALKELASKRIGIELQQKEEEIKNRITSDKEWNKFVNKLALKNEIPYDSALNIEFKRIINTLYLK</sequence>
<evidence type="ECO:0000313" key="2">
    <source>
        <dbReference type="EMBL" id="SHI47162.1"/>
    </source>
</evidence>
<keyword evidence="1" id="KW-1133">Transmembrane helix</keyword>
<feature type="transmembrane region" description="Helical" evidence="1">
    <location>
        <begin position="117"/>
        <end position="137"/>
    </location>
</feature>
<feature type="transmembrane region" description="Helical" evidence="1">
    <location>
        <begin position="203"/>
        <end position="229"/>
    </location>
</feature>
<gene>
    <name evidence="2" type="ORF">SAMN05444280_102191</name>
</gene>
<feature type="transmembrane region" description="Helical" evidence="1">
    <location>
        <begin position="306"/>
        <end position="324"/>
    </location>
</feature>
<proteinExistence type="predicted"/>
<dbReference type="RefSeq" id="WP_073164868.1">
    <property type="nucleotide sequence ID" value="NZ_FQZE01000002.1"/>
</dbReference>
<organism evidence="2 3">
    <name type="scientific">Tangfeifania diversioriginum</name>
    <dbReference type="NCBI Taxonomy" id="1168035"/>
    <lineage>
        <taxon>Bacteria</taxon>
        <taxon>Pseudomonadati</taxon>
        <taxon>Bacteroidota</taxon>
        <taxon>Bacteroidia</taxon>
        <taxon>Marinilabiliales</taxon>
        <taxon>Prolixibacteraceae</taxon>
        <taxon>Tangfeifania</taxon>
    </lineage>
</organism>
<keyword evidence="1" id="KW-0472">Membrane</keyword>
<accession>A0A1M6BEJ5</accession>
<dbReference type="STRING" id="1168035.SAMN05444280_102191"/>
<feature type="transmembrane region" description="Helical" evidence="1">
    <location>
        <begin position="82"/>
        <end position="105"/>
    </location>
</feature>
<evidence type="ECO:0000313" key="3">
    <source>
        <dbReference type="Proteomes" id="UP000184050"/>
    </source>
</evidence>
<feature type="transmembrane region" description="Helical" evidence="1">
    <location>
        <begin position="330"/>
        <end position="349"/>
    </location>
</feature>
<dbReference type="Proteomes" id="UP000184050">
    <property type="component" value="Unassembled WGS sequence"/>
</dbReference>
<keyword evidence="3" id="KW-1185">Reference proteome</keyword>
<feature type="transmembrane region" description="Helical" evidence="1">
    <location>
        <begin position="149"/>
        <end position="167"/>
    </location>
</feature>
<feature type="transmembrane region" description="Helical" evidence="1">
    <location>
        <begin position="12"/>
        <end position="30"/>
    </location>
</feature>
<feature type="transmembrane region" description="Helical" evidence="1">
    <location>
        <begin position="385"/>
        <end position="403"/>
    </location>
</feature>
<keyword evidence="1" id="KW-0812">Transmembrane</keyword>
<name>A0A1M6BEJ5_9BACT</name>
<feature type="transmembrane region" description="Helical" evidence="1">
    <location>
        <begin position="173"/>
        <end position="191"/>
    </location>
</feature>
<dbReference type="AlphaFoldDB" id="A0A1M6BEJ5"/>
<dbReference type="EMBL" id="FQZE01000002">
    <property type="protein sequence ID" value="SHI47162.1"/>
    <property type="molecule type" value="Genomic_DNA"/>
</dbReference>
<reference evidence="2 3" key="1">
    <citation type="submission" date="2016-11" db="EMBL/GenBank/DDBJ databases">
        <authorList>
            <person name="Jaros S."/>
            <person name="Januszkiewicz K."/>
            <person name="Wedrychowicz H."/>
        </authorList>
    </citation>
    <scope>NUCLEOTIDE SEQUENCE [LARGE SCALE GENOMIC DNA]</scope>
    <source>
        <strain evidence="2 3">DSM 27063</strain>
    </source>
</reference>
<feature type="transmembrane region" description="Helical" evidence="1">
    <location>
        <begin position="241"/>
        <end position="262"/>
    </location>
</feature>
<protein>
    <recommendedName>
        <fullName evidence="4">Dolichyl-phosphate-mannose-protein mannosyltransferase</fullName>
    </recommendedName>
</protein>
<evidence type="ECO:0008006" key="4">
    <source>
        <dbReference type="Google" id="ProtNLM"/>
    </source>
</evidence>